<name>A0A0M1VTU3_FUSVC</name>
<organism evidence="2 3">
    <name type="scientific">Fusobacterium vincentii 4_1_13</name>
    <dbReference type="NCBI Taxonomy" id="469606"/>
    <lineage>
        <taxon>Bacteria</taxon>
        <taxon>Fusobacteriati</taxon>
        <taxon>Fusobacteriota</taxon>
        <taxon>Fusobacteriia</taxon>
        <taxon>Fusobacteriales</taxon>
        <taxon>Fusobacteriaceae</taxon>
        <taxon>Fusobacterium</taxon>
    </lineage>
</organism>
<comment type="caution">
    <text evidence="2">The sequence shown here is derived from an EMBL/GenBank/DDBJ whole genome shotgun (WGS) entry which is preliminary data.</text>
</comment>
<dbReference type="AlphaFoldDB" id="A0A0M1VTU3"/>
<dbReference type="InterPro" id="IPR011250">
    <property type="entry name" value="OMP/PagP_B-barrel"/>
</dbReference>
<evidence type="ECO:0000313" key="3">
    <source>
        <dbReference type="Proteomes" id="UP000004925"/>
    </source>
</evidence>
<dbReference type="EMBL" id="ACDE02000019">
    <property type="protein sequence ID" value="EEO40057.2"/>
    <property type="molecule type" value="Genomic_DNA"/>
</dbReference>
<dbReference type="SUPFAM" id="SSF56925">
    <property type="entry name" value="OMPA-like"/>
    <property type="match status" value="1"/>
</dbReference>
<keyword evidence="1" id="KW-0732">Signal</keyword>
<feature type="chain" id="PRO_5005625000" description="Outer membrane protein beta-barrel domain-containing protein" evidence="1">
    <location>
        <begin position="20"/>
        <end position="268"/>
    </location>
</feature>
<dbReference type="RefSeq" id="WP_005914381.1">
    <property type="nucleotide sequence ID" value="NZ_KQ235737.1"/>
</dbReference>
<evidence type="ECO:0000256" key="1">
    <source>
        <dbReference type="SAM" id="SignalP"/>
    </source>
</evidence>
<evidence type="ECO:0008006" key="4">
    <source>
        <dbReference type="Google" id="ProtNLM"/>
    </source>
</evidence>
<dbReference type="eggNOG" id="ENOG502Z9CF">
    <property type="taxonomic scope" value="Bacteria"/>
</dbReference>
<dbReference type="Proteomes" id="UP000004925">
    <property type="component" value="Unassembled WGS sequence"/>
</dbReference>
<protein>
    <recommendedName>
        <fullName evidence="4">Outer membrane protein beta-barrel domain-containing protein</fullName>
    </recommendedName>
</protein>
<dbReference type="Gene3D" id="2.40.160.20">
    <property type="match status" value="1"/>
</dbReference>
<proteinExistence type="predicted"/>
<sequence length="268" mass="30464">MKKSLVLLSMLVLSVSAFAAKPSLPKSYTIRYTHNFGRIDGFVQIPKGGQFNTASERRPTFDELNIKNINYPELFVGAKWDNFGIYYGMKYKSFKGDATLNDDLKTHDIQLRKGDKISSKHLYAFHNLGFSYDFKLNSKFIVTPKIEFSVFQFSYKFSSSGSTTVSNDERKFNAGGIRVGGEANYQFTDDFGLRLDVMTHIPHDSIKSSLDASLTGSYNLYRNGNTEVNVLAGIGYDSFKYRDTQKDMQNFMDSKTKPVYKLGLELKF</sequence>
<accession>A0A0M1VTU3</accession>
<reference evidence="2 3" key="1">
    <citation type="submission" date="2011-10" db="EMBL/GenBank/DDBJ databases">
        <title>The Genome Sequence of Fusobacterium sp. 4_1_13.</title>
        <authorList>
            <consortium name="The Broad Institute Genome Sequencing Platform"/>
            <person name="Earl A."/>
            <person name="Ward D."/>
            <person name="Feldgarden M."/>
            <person name="Gevers D."/>
            <person name="Strauss J."/>
            <person name="Ambrose C."/>
            <person name="Allen-Vercoe E."/>
            <person name="Young S.K."/>
            <person name="Zeng Q."/>
            <person name="Gargeya S."/>
            <person name="Fitzgerald M."/>
            <person name="Haas B."/>
            <person name="Abouelleil A."/>
            <person name="Alvarado L."/>
            <person name="Arachchi H.M."/>
            <person name="Berlin A."/>
            <person name="Brown A."/>
            <person name="Chapman S.B."/>
            <person name="Chen Z."/>
            <person name="Dunbar C."/>
            <person name="Freedman E."/>
            <person name="Gearin G."/>
            <person name="Goldberg J."/>
            <person name="Griggs A."/>
            <person name="Gujja S."/>
            <person name="Heiman D."/>
            <person name="Howarth C."/>
            <person name="Larson L."/>
            <person name="Lui A."/>
            <person name="MacDonald P.J."/>
            <person name="Montmayeur A."/>
            <person name="Murphy C."/>
            <person name="Neiman D."/>
            <person name="Pearson M."/>
            <person name="Priest M."/>
            <person name="Roberts A."/>
            <person name="Saif S."/>
            <person name="Shea T."/>
            <person name="Shenoy N."/>
            <person name="Sisk P."/>
            <person name="Stolte C."/>
            <person name="Sykes S."/>
            <person name="Wortman J."/>
            <person name="Nusbaum C."/>
            <person name="Birren B."/>
        </authorList>
    </citation>
    <scope>NUCLEOTIDE SEQUENCE [LARGE SCALE GENOMIC DNA]</scope>
    <source>
        <strain evidence="2 3">4_1_13</strain>
    </source>
</reference>
<feature type="signal peptide" evidence="1">
    <location>
        <begin position="1"/>
        <end position="19"/>
    </location>
</feature>
<gene>
    <name evidence="2" type="ORF">FSCG_00770</name>
</gene>
<evidence type="ECO:0000313" key="2">
    <source>
        <dbReference type="EMBL" id="EEO40057.2"/>
    </source>
</evidence>